<accession>A0A365Y6L8</accession>
<dbReference type="Proteomes" id="UP000253410">
    <property type="component" value="Unassembled WGS sequence"/>
</dbReference>
<dbReference type="OrthoDB" id="680877at2"/>
<feature type="compositionally biased region" description="Basic and acidic residues" evidence="1">
    <location>
        <begin position="7"/>
        <end position="23"/>
    </location>
</feature>
<dbReference type="EMBL" id="QFFJ01000001">
    <property type="protein sequence ID" value="RBL94223.1"/>
    <property type="molecule type" value="Genomic_DNA"/>
</dbReference>
<dbReference type="RefSeq" id="WP_113616881.1">
    <property type="nucleotide sequence ID" value="NZ_QFFJ01000001.1"/>
</dbReference>
<feature type="compositionally biased region" description="Basic and acidic residues" evidence="1">
    <location>
        <begin position="73"/>
        <end position="89"/>
    </location>
</feature>
<gene>
    <name evidence="2" type="ORF">DF182_13355</name>
</gene>
<feature type="compositionally biased region" description="Basic and acidic residues" evidence="1">
    <location>
        <begin position="37"/>
        <end position="46"/>
    </location>
</feature>
<sequence>MAKKSDKKNPPVDKKKASKESKSEYPGYPEYPASEDIMNRDNRINEVDLDMDDVTRSFRHNSELSPGNNKSPRKSDEQEETWRQDKTGEDLDVPGTELDDASENIGEEDEENNLYSLGGDRHRDLEEDNGEFLEEEDEDGKY</sequence>
<organism evidence="2 3">
    <name type="scientific">Chitinophaga flava</name>
    <dbReference type="NCBI Taxonomy" id="2259036"/>
    <lineage>
        <taxon>Bacteria</taxon>
        <taxon>Pseudomonadati</taxon>
        <taxon>Bacteroidota</taxon>
        <taxon>Chitinophagia</taxon>
        <taxon>Chitinophagales</taxon>
        <taxon>Chitinophagaceae</taxon>
        <taxon>Chitinophaga</taxon>
    </lineage>
</organism>
<comment type="caution">
    <text evidence="2">The sequence shown here is derived from an EMBL/GenBank/DDBJ whole genome shotgun (WGS) entry which is preliminary data.</text>
</comment>
<feature type="compositionally biased region" description="Basic and acidic residues" evidence="1">
    <location>
        <begin position="53"/>
        <end position="62"/>
    </location>
</feature>
<feature type="compositionally biased region" description="Acidic residues" evidence="1">
    <location>
        <begin position="126"/>
        <end position="142"/>
    </location>
</feature>
<proteinExistence type="predicted"/>
<evidence type="ECO:0000256" key="1">
    <source>
        <dbReference type="SAM" id="MobiDB-lite"/>
    </source>
</evidence>
<feature type="region of interest" description="Disordered" evidence="1">
    <location>
        <begin position="1"/>
        <end position="142"/>
    </location>
</feature>
<evidence type="ECO:0000313" key="2">
    <source>
        <dbReference type="EMBL" id="RBL94223.1"/>
    </source>
</evidence>
<name>A0A365Y6L8_9BACT</name>
<evidence type="ECO:0000313" key="3">
    <source>
        <dbReference type="Proteomes" id="UP000253410"/>
    </source>
</evidence>
<dbReference type="AlphaFoldDB" id="A0A365Y6L8"/>
<protein>
    <submittedName>
        <fullName evidence="2">Uncharacterized protein</fullName>
    </submittedName>
</protein>
<reference evidence="2 3" key="1">
    <citation type="submission" date="2018-05" db="EMBL/GenBank/DDBJ databases">
        <title>Chitinophaga sp. K3CV102501T nov., isolated from isolated from a monsoon evergreen broad-leaved forest soil.</title>
        <authorList>
            <person name="Lv Y."/>
        </authorList>
    </citation>
    <scope>NUCLEOTIDE SEQUENCE [LARGE SCALE GENOMIC DNA]</scope>
    <source>
        <strain evidence="2 3">GDMCC 1.1325</strain>
    </source>
</reference>
<keyword evidence="3" id="KW-1185">Reference proteome</keyword>
<feature type="compositionally biased region" description="Acidic residues" evidence="1">
    <location>
        <begin position="97"/>
        <end position="112"/>
    </location>
</feature>